<proteinExistence type="inferred from homology"/>
<evidence type="ECO:0000256" key="4">
    <source>
        <dbReference type="ARBA" id="ARBA00023239"/>
    </source>
</evidence>
<keyword evidence="4 9" id="KW-0456">Lyase</keyword>
<dbReference type="NCBIfam" id="NF004582">
    <property type="entry name" value="PRK05928.1-1"/>
    <property type="match status" value="1"/>
</dbReference>
<evidence type="ECO:0000256" key="7">
    <source>
        <dbReference type="ARBA" id="ARBA00040167"/>
    </source>
</evidence>
<evidence type="ECO:0000256" key="5">
    <source>
        <dbReference type="ARBA" id="ARBA00023244"/>
    </source>
</evidence>
<dbReference type="KEGG" id="hav:AT03_01790"/>
<evidence type="ECO:0000313" key="11">
    <source>
        <dbReference type="EMBL" id="AIU71247.1"/>
    </source>
</evidence>
<dbReference type="GO" id="GO:0004852">
    <property type="term" value="F:uroporphyrinogen-III synthase activity"/>
    <property type="evidence" value="ECO:0007669"/>
    <property type="project" value="UniProtKB-UniRule"/>
</dbReference>
<dbReference type="EMBL" id="CP009706">
    <property type="protein sequence ID" value="AIU71247.1"/>
    <property type="molecule type" value="Genomic_DNA"/>
</dbReference>
<dbReference type="HOGENOM" id="CLU_011276_9_4_6"/>
<evidence type="ECO:0000256" key="2">
    <source>
        <dbReference type="ARBA" id="ARBA00008133"/>
    </source>
</evidence>
<dbReference type="RefSeq" id="WP_025802128.1">
    <property type="nucleotide sequence ID" value="NZ_CP009706.1"/>
</dbReference>
<comment type="function">
    <text evidence="6 9">Catalyzes cyclization of the linear tetrapyrrole, hydroxymethylbilane, to the macrocyclic uroporphyrinogen III.</text>
</comment>
<accession>A0A097QXT8</accession>
<dbReference type="AlphaFoldDB" id="A0A097QXT8"/>
<evidence type="ECO:0000256" key="8">
    <source>
        <dbReference type="ARBA" id="ARBA00048617"/>
    </source>
</evidence>
<dbReference type="PATRIC" id="fig|1453496.5.peg.357"/>
<evidence type="ECO:0000259" key="10">
    <source>
        <dbReference type="Pfam" id="PF02602"/>
    </source>
</evidence>
<comment type="pathway">
    <text evidence="1 9">Porphyrin-containing compound metabolism; protoporphyrin-IX biosynthesis; coproporphyrinogen-III from 5-aminolevulinate: step 3/4.</text>
</comment>
<dbReference type="Proteomes" id="UP000029986">
    <property type="component" value="Chromosome"/>
</dbReference>
<gene>
    <name evidence="11" type="primary">hemD</name>
    <name evidence="11" type="ORF">AT03_01790</name>
</gene>
<dbReference type="Pfam" id="PF02602">
    <property type="entry name" value="HEM4"/>
    <property type="match status" value="1"/>
</dbReference>
<dbReference type="InterPro" id="IPR036108">
    <property type="entry name" value="4pyrrol_syn_uPrphyn_synt_sf"/>
</dbReference>
<feature type="domain" description="Tetrapyrrole biosynthesis uroporphyrinogen III synthase" evidence="10">
    <location>
        <begin position="14"/>
        <end position="242"/>
    </location>
</feature>
<evidence type="ECO:0000313" key="12">
    <source>
        <dbReference type="Proteomes" id="UP000029986"/>
    </source>
</evidence>
<dbReference type="GO" id="GO:0006782">
    <property type="term" value="P:protoporphyrinogen IX biosynthetic process"/>
    <property type="evidence" value="ECO:0007669"/>
    <property type="project" value="UniProtKB-UniRule"/>
</dbReference>
<name>A0A097QXT8_HAFAL</name>
<dbReference type="InterPro" id="IPR039793">
    <property type="entry name" value="UROS/Hem4"/>
</dbReference>
<dbReference type="GO" id="GO:0006780">
    <property type="term" value="P:uroporphyrinogen III biosynthetic process"/>
    <property type="evidence" value="ECO:0007669"/>
    <property type="project" value="UniProtKB-UniRule"/>
</dbReference>
<keyword evidence="5 9" id="KW-0627">Porphyrin biosynthesis</keyword>
<dbReference type="OrthoDB" id="9787650at2"/>
<dbReference type="eggNOG" id="COG1587">
    <property type="taxonomic scope" value="Bacteria"/>
</dbReference>
<dbReference type="PANTHER" id="PTHR38042:SF1">
    <property type="entry name" value="UROPORPHYRINOGEN-III SYNTHASE, CHLOROPLASTIC"/>
    <property type="match status" value="1"/>
</dbReference>
<dbReference type="SUPFAM" id="SSF69618">
    <property type="entry name" value="HemD-like"/>
    <property type="match status" value="1"/>
</dbReference>
<sequence length="246" mass="27283">MSILVTRPSPAGEELVSRLRTLGRAAYHAPLIDFTPGTGLAALPDLLAQLQQGDLVFVLSKHAVRYAHSYLQRSAIAWPRELNYFAIGRPTALRLHTATGLPVAYPQPPETSESLLLLPELRNIAGKQALILRGNGGRELLAETLTQRGVSVTLSECYQRCAIHYNGAEQSAHWRRQGISTLVVTSGEMLQQLYDLVPDYDRQMWLLHCRLIVVSERLATLAQELGWKDIQVAESADNDALIRALQ</sequence>
<dbReference type="Gene3D" id="3.40.50.10090">
    <property type="match status" value="2"/>
</dbReference>
<evidence type="ECO:0000256" key="3">
    <source>
        <dbReference type="ARBA" id="ARBA00013109"/>
    </source>
</evidence>
<dbReference type="CDD" id="cd06578">
    <property type="entry name" value="HemD"/>
    <property type="match status" value="1"/>
</dbReference>
<comment type="similarity">
    <text evidence="2 9">Belongs to the uroporphyrinogen-III synthase family.</text>
</comment>
<dbReference type="UniPathway" id="UPA00251">
    <property type="reaction ID" value="UER00320"/>
</dbReference>
<evidence type="ECO:0000256" key="9">
    <source>
        <dbReference type="RuleBase" id="RU366031"/>
    </source>
</evidence>
<organism evidence="11 12">
    <name type="scientific">Hafnia alvei FB1</name>
    <dbReference type="NCBI Taxonomy" id="1453496"/>
    <lineage>
        <taxon>Bacteria</taxon>
        <taxon>Pseudomonadati</taxon>
        <taxon>Pseudomonadota</taxon>
        <taxon>Gammaproteobacteria</taxon>
        <taxon>Enterobacterales</taxon>
        <taxon>Hafniaceae</taxon>
        <taxon>Hafnia</taxon>
    </lineage>
</organism>
<evidence type="ECO:0000256" key="1">
    <source>
        <dbReference type="ARBA" id="ARBA00004772"/>
    </source>
</evidence>
<dbReference type="InterPro" id="IPR003754">
    <property type="entry name" value="4pyrrol_synth_uPrphyn_synth"/>
</dbReference>
<dbReference type="PANTHER" id="PTHR38042">
    <property type="entry name" value="UROPORPHYRINOGEN-III SYNTHASE, CHLOROPLASTIC"/>
    <property type="match status" value="1"/>
</dbReference>
<comment type="catalytic activity">
    <reaction evidence="8 9">
        <text>hydroxymethylbilane = uroporphyrinogen III + H2O</text>
        <dbReference type="Rhea" id="RHEA:18965"/>
        <dbReference type="ChEBI" id="CHEBI:15377"/>
        <dbReference type="ChEBI" id="CHEBI:57308"/>
        <dbReference type="ChEBI" id="CHEBI:57845"/>
        <dbReference type="EC" id="4.2.1.75"/>
    </reaction>
</comment>
<reference evidence="11 12" key="1">
    <citation type="journal article" date="2014" name="Gut Pathog.">
        <title>Gene clusters of Hafnia alvei strain FB1 important in survival and pathogenesis: a draft genome perspective.</title>
        <authorList>
            <person name="Tan J.Y."/>
            <person name="Yin W.F."/>
            <person name="Chan K.G."/>
        </authorList>
    </citation>
    <scope>NUCLEOTIDE SEQUENCE [LARGE SCALE GENOMIC DNA]</scope>
    <source>
        <strain evidence="11 12">FB1</strain>
    </source>
</reference>
<evidence type="ECO:0000256" key="6">
    <source>
        <dbReference type="ARBA" id="ARBA00037589"/>
    </source>
</evidence>
<protein>
    <recommendedName>
        <fullName evidence="7 9">Uroporphyrinogen-III synthase</fullName>
        <ecNumber evidence="3 9">4.2.1.75</ecNumber>
    </recommendedName>
</protein>
<dbReference type="EC" id="4.2.1.75" evidence="3 9"/>
<keyword evidence="12" id="KW-1185">Reference proteome</keyword>
<dbReference type="GeneID" id="56889954"/>